<keyword evidence="2" id="KW-1185">Reference proteome</keyword>
<organism evidence="1 2">
    <name type="scientific">Dentiscutata erythropus</name>
    <dbReference type="NCBI Taxonomy" id="1348616"/>
    <lineage>
        <taxon>Eukaryota</taxon>
        <taxon>Fungi</taxon>
        <taxon>Fungi incertae sedis</taxon>
        <taxon>Mucoromycota</taxon>
        <taxon>Glomeromycotina</taxon>
        <taxon>Glomeromycetes</taxon>
        <taxon>Diversisporales</taxon>
        <taxon>Gigasporaceae</taxon>
        <taxon>Dentiscutata</taxon>
    </lineage>
</organism>
<reference evidence="1" key="1">
    <citation type="submission" date="2021-06" db="EMBL/GenBank/DDBJ databases">
        <authorList>
            <person name="Kallberg Y."/>
            <person name="Tangrot J."/>
            <person name="Rosling A."/>
        </authorList>
    </citation>
    <scope>NUCLEOTIDE SEQUENCE</scope>
    <source>
        <strain evidence="1">MA453B</strain>
    </source>
</reference>
<evidence type="ECO:0000313" key="1">
    <source>
        <dbReference type="EMBL" id="CAG8812382.1"/>
    </source>
</evidence>
<evidence type="ECO:0000313" key="2">
    <source>
        <dbReference type="Proteomes" id="UP000789405"/>
    </source>
</evidence>
<dbReference type="Proteomes" id="UP000789405">
    <property type="component" value="Unassembled WGS sequence"/>
</dbReference>
<name>A0A9N9K6G2_9GLOM</name>
<feature type="non-terminal residue" evidence="1">
    <location>
        <position position="44"/>
    </location>
</feature>
<sequence>MCIEISGGVDIVNYVPFGVGSGGRCSRASDLVELSKGFMAGAIS</sequence>
<accession>A0A9N9K6G2</accession>
<protein>
    <submittedName>
        <fullName evidence="1">2747_t:CDS:1</fullName>
    </submittedName>
</protein>
<proteinExistence type="predicted"/>
<dbReference type="AlphaFoldDB" id="A0A9N9K6G2"/>
<comment type="caution">
    <text evidence="1">The sequence shown here is derived from an EMBL/GenBank/DDBJ whole genome shotgun (WGS) entry which is preliminary data.</text>
</comment>
<gene>
    <name evidence="1" type="ORF">DERYTH_LOCUS25615</name>
</gene>
<dbReference type="EMBL" id="CAJVPY010048740">
    <property type="protein sequence ID" value="CAG8812382.1"/>
    <property type="molecule type" value="Genomic_DNA"/>
</dbReference>